<evidence type="ECO:0000256" key="1">
    <source>
        <dbReference type="ARBA" id="ARBA00023015"/>
    </source>
</evidence>
<dbReference type="RefSeq" id="WP_071176532.1">
    <property type="nucleotide sequence ID" value="NZ_CP017831.1"/>
</dbReference>
<keyword evidence="7" id="KW-1185">Reference proteome</keyword>
<keyword evidence="2" id="KW-0238">DNA-binding</keyword>
<dbReference type="KEGG" id="bhu:bhn_I1841"/>
<dbReference type="GO" id="GO:0097367">
    <property type="term" value="F:carbohydrate derivative binding"/>
    <property type="evidence" value="ECO:0007669"/>
    <property type="project" value="InterPro"/>
</dbReference>
<evidence type="ECO:0000259" key="5">
    <source>
        <dbReference type="PROSITE" id="PS51464"/>
    </source>
</evidence>
<dbReference type="PANTHER" id="PTHR30514">
    <property type="entry name" value="GLUCOKINASE"/>
    <property type="match status" value="1"/>
</dbReference>
<dbReference type="PROSITE" id="PS51464">
    <property type="entry name" value="SIS"/>
    <property type="match status" value="1"/>
</dbReference>
<dbReference type="InterPro" id="IPR001347">
    <property type="entry name" value="SIS_dom"/>
</dbReference>
<keyword evidence="1" id="KW-0805">Transcription regulation</keyword>
<dbReference type="InterPro" id="IPR036388">
    <property type="entry name" value="WH-like_DNA-bd_sf"/>
</dbReference>
<gene>
    <name evidence="6" type="ORF">bhn_I1841</name>
</gene>
<keyword evidence="3" id="KW-0804">Transcription</keyword>
<name>A0A1D9P3G1_9FIRM</name>
<dbReference type="GO" id="GO:0003677">
    <property type="term" value="F:DNA binding"/>
    <property type="evidence" value="ECO:0007669"/>
    <property type="project" value="UniProtKB-KW"/>
</dbReference>
<sequence>MKFEKDVDVITRINECYSRMSKGKKSIAQYICDHYEQAVFMTAAEVGKMVGMSESTVVRFAMSLGYEGYPEFQKSLSVWVSDKFGSVEKVGRKFGKSNEGEILSTILQSDMANIEHTINNIDVAAFKTAVDIILKARTVYIVGLRSCEPLADFLHFYLNIIRGNNILIRTTSVSEMFEQMIRINDRDCIIGISFPRYSMRTLKCMEFANDRNAKVITITDSVHSPMNLYSSCNLLAKSEMASIVDSLVAPLSVINALVVALCMKRPNEVAADLKMLEETWNNYQVYLNDEIDFASDAPMIGYPLGKNKDKEEA</sequence>
<evidence type="ECO:0000256" key="2">
    <source>
        <dbReference type="ARBA" id="ARBA00023125"/>
    </source>
</evidence>
<dbReference type="Proteomes" id="UP000179284">
    <property type="component" value="Chromosome I"/>
</dbReference>
<dbReference type="Pfam" id="PF01380">
    <property type="entry name" value="SIS"/>
    <property type="match status" value="1"/>
</dbReference>
<feature type="domain" description="SIS" evidence="5">
    <location>
        <begin position="129"/>
        <end position="268"/>
    </location>
</feature>
<dbReference type="Gene3D" id="1.10.10.10">
    <property type="entry name" value="Winged helix-like DNA-binding domain superfamily/Winged helix DNA-binding domain"/>
    <property type="match status" value="1"/>
</dbReference>
<dbReference type="SUPFAM" id="SSF46689">
    <property type="entry name" value="Homeodomain-like"/>
    <property type="match status" value="1"/>
</dbReference>
<dbReference type="SUPFAM" id="SSF53697">
    <property type="entry name" value="SIS domain"/>
    <property type="match status" value="1"/>
</dbReference>
<dbReference type="InterPro" id="IPR035472">
    <property type="entry name" value="RpiR-like_SIS"/>
</dbReference>
<dbReference type="OrthoDB" id="2930at2"/>
<dbReference type="CDD" id="cd05013">
    <property type="entry name" value="SIS_RpiR"/>
    <property type="match status" value="1"/>
</dbReference>
<feature type="domain" description="HTH rpiR-type" evidence="4">
    <location>
        <begin position="7"/>
        <end position="83"/>
    </location>
</feature>
<dbReference type="PROSITE" id="PS51071">
    <property type="entry name" value="HTH_RPIR"/>
    <property type="match status" value="1"/>
</dbReference>
<dbReference type="GO" id="GO:0003700">
    <property type="term" value="F:DNA-binding transcription factor activity"/>
    <property type="evidence" value="ECO:0007669"/>
    <property type="project" value="InterPro"/>
</dbReference>
<dbReference type="InterPro" id="IPR046348">
    <property type="entry name" value="SIS_dom_sf"/>
</dbReference>
<dbReference type="EMBL" id="CP017831">
    <property type="protein sequence ID" value="AOZ96874.1"/>
    <property type="molecule type" value="Genomic_DNA"/>
</dbReference>
<protein>
    <submittedName>
        <fullName evidence="6">HTH/SIS domain-containing protein</fullName>
    </submittedName>
</protein>
<dbReference type="GO" id="GO:1901135">
    <property type="term" value="P:carbohydrate derivative metabolic process"/>
    <property type="evidence" value="ECO:0007669"/>
    <property type="project" value="InterPro"/>
</dbReference>
<dbReference type="InterPro" id="IPR047640">
    <property type="entry name" value="RpiR-like"/>
</dbReference>
<evidence type="ECO:0000256" key="3">
    <source>
        <dbReference type="ARBA" id="ARBA00023163"/>
    </source>
</evidence>
<dbReference type="Gene3D" id="3.40.50.10490">
    <property type="entry name" value="Glucose-6-phosphate isomerase like protein, domain 1"/>
    <property type="match status" value="1"/>
</dbReference>
<dbReference type="InterPro" id="IPR000281">
    <property type="entry name" value="HTH_RpiR"/>
</dbReference>
<proteinExistence type="predicted"/>
<accession>A0A1D9P3G1</accession>
<reference evidence="7" key="1">
    <citation type="submission" date="2016-10" db="EMBL/GenBank/DDBJ databases">
        <title>The complete genome sequence of the rumen bacterium Butyrivibrio hungatei MB2003.</title>
        <authorList>
            <person name="Palevich N."/>
            <person name="Kelly W.J."/>
            <person name="Leahy S.C."/>
            <person name="Altermann E."/>
            <person name="Rakonjac J."/>
            <person name="Attwood G.T."/>
        </authorList>
    </citation>
    <scope>NUCLEOTIDE SEQUENCE [LARGE SCALE GENOMIC DNA]</scope>
    <source>
        <strain evidence="7">MB2003</strain>
    </source>
</reference>
<dbReference type="InterPro" id="IPR009057">
    <property type="entry name" value="Homeodomain-like_sf"/>
</dbReference>
<dbReference type="AlphaFoldDB" id="A0A1D9P3G1"/>
<evidence type="ECO:0000259" key="4">
    <source>
        <dbReference type="PROSITE" id="PS51071"/>
    </source>
</evidence>
<organism evidence="6 7">
    <name type="scientific">Butyrivibrio hungatei</name>
    <dbReference type="NCBI Taxonomy" id="185008"/>
    <lineage>
        <taxon>Bacteria</taxon>
        <taxon>Bacillati</taxon>
        <taxon>Bacillota</taxon>
        <taxon>Clostridia</taxon>
        <taxon>Lachnospirales</taxon>
        <taxon>Lachnospiraceae</taxon>
        <taxon>Butyrivibrio</taxon>
    </lineage>
</organism>
<evidence type="ECO:0000313" key="7">
    <source>
        <dbReference type="Proteomes" id="UP000179284"/>
    </source>
</evidence>
<dbReference type="PANTHER" id="PTHR30514:SF18">
    <property type="entry name" value="RPIR-FAMILY TRANSCRIPTIONAL REGULATOR"/>
    <property type="match status" value="1"/>
</dbReference>
<dbReference type="Pfam" id="PF01418">
    <property type="entry name" value="HTH_6"/>
    <property type="match status" value="1"/>
</dbReference>
<evidence type="ECO:0000313" key="6">
    <source>
        <dbReference type="EMBL" id="AOZ96874.1"/>
    </source>
</evidence>